<keyword evidence="3 7" id="KW-0812">Transmembrane</keyword>
<evidence type="ECO:0000259" key="8">
    <source>
        <dbReference type="PROSITE" id="PS50850"/>
    </source>
</evidence>
<feature type="transmembrane region" description="Helical" evidence="7">
    <location>
        <begin position="202"/>
        <end position="226"/>
    </location>
</feature>
<evidence type="ECO:0000256" key="5">
    <source>
        <dbReference type="ARBA" id="ARBA00023136"/>
    </source>
</evidence>
<feature type="domain" description="Major facilitator superfamily (MFS) profile" evidence="8">
    <location>
        <begin position="68"/>
        <end position="247"/>
    </location>
</feature>
<dbReference type="InterPro" id="IPR036259">
    <property type="entry name" value="MFS_trans_sf"/>
</dbReference>
<dbReference type="EMBL" id="AUZY01002391">
    <property type="protein sequence ID" value="EQD72279.1"/>
    <property type="molecule type" value="Genomic_DNA"/>
</dbReference>
<comment type="subcellular location">
    <subcellularLocation>
        <location evidence="1">Membrane</location>
        <topology evidence="1">Multi-pass membrane protein</topology>
    </subcellularLocation>
</comment>
<dbReference type="Gene3D" id="1.20.1250.20">
    <property type="entry name" value="MFS general substrate transporter like domains"/>
    <property type="match status" value="1"/>
</dbReference>
<feature type="non-terminal residue" evidence="9">
    <location>
        <position position="1"/>
    </location>
</feature>
<feature type="transmembrane region" description="Helical" evidence="7">
    <location>
        <begin position="109"/>
        <end position="129"/>
    </location>
</feature>
<sequence>GVPRPPDPHAATGRGRRTANAPQGKAYLRRSFLRAVAAASPSDPGAEPLGDVLSALDSGRVQSFHLRTVVIAGMGFLTDAYDLFVIALAIPIIGAVYGTGGSLSNLDAGLLGSAALMGAVLGPLLFGALADRYGRRRVYPITLSILAIGAVGSALSTPFLGLSVVQVLILWRFLLGVGVGGEYPLSATIMSEYSNIRSRGRLIAMVFAMQGFGLLAGAGVSLAVVYSTTSLDLAWRVILGAGAVPAL</sequence>
<evidence type="ECO:0000313" key="9">
    <source>
        <dbReference type="EMBL" id="EQD72279.1"/>
    </source>
</evidence>
<name>T1CTZ3_9ZZZZ</name>
<dbReference type="InterPro" id="IPR020846">
    <property type="entry name" value="MFS_dom"/>
</dbReference>
<dbReference type="PANTHER" id="PTHR23511">
    <property type="entry name" value="SYNAPTIC VESICLE GLYCOPROTEIN 2"/>
    <property type="match status" value="1"/>
</dbReference>
<evidence type="ECO:0000256" key="1">
    <source>
        <dbReference type="ARBA" id="ARBA00004141"/>
    </source>
</evidence>
<comment type="caution">
    <text evidence="9">The sequence shown here is derived from an EMBL/GenBank/DDBJ whole genome shotgun (WGS) entry which is preliminary data.</text>
</comment>
<dbReference type="GO" id="GO:0022857">
    <property type="term" value="F:transmembrane transporter activity"/>
    <property type="evidence" value="ECO:0007669"/>
    <property type="project" value="InterPro"/>
</dbReference>
<evidence type="ECO:0000256" key="4">
    <source>
        <dbReference type="ARBA" id="ARBA00022989"/>
    </source>
</evidence>
<reference evidence="9" key="1">
    <citation type="submission" date="2013-08" db="EMBL/GenBank/DDBJ databases">
        <authorList>
            <person name="Mendez C."/>
            <person name="Richter M."/>
            <person name="Ferrer M."/>
            <person name="Sanchez J."/>
        </authorList>
    </citation>
    <scope>NUCLEOTIDE SEQUENCE</scope>
</reference>
<keyword evidence="2" id="KW-0813">Transport</keyword>
<accession>T1CTZ3</accession>
<dbReference type="PROSITE" id="PS50850">
    <property type="entry name" value="MFS"/>
    <property type="match status" value="1"/>
</dbReference>
<feature type="transmembrane region" description="Helical" evidence="7">
    <location>
        <begin position="141"/>
        <end position="163"/>
    </location>
</feature>
<dbReference type="AlphaFoldDB" id="T1CTZ3"/>
<protein>
    <submittedName>
        <fullName evidence="9">High affinity inorganic phosphate transporter</fullName>
    </submittedName>
</protein>
<dbReference type="Pfam" id="PF00083">
    <property type="entry name" value="Sugar_tr"/>
    <property type="match status" value="1"/>
</dbReference>
<keyword evidence="5 7" id="KW-0472">Membrane</keyword>
<dbReference type="GO" id="GO:0016020">
    <property type="term" value="C:membrane"/>
    <property type="evidence" value="ECO:0007669"/>
    <property type="project" value="UniProtKB-SubCell"/>
</dbReference>
<proteinExistence type="predicted"/>
<dbReference type="InterPro" id="IPR005828">
    <property type="entry name" value="MFS_sugar_transport-like"/>
</dbReference>
<feature type="region of interest" description="Disordered" evidence="6">
    <location>
        <begin position="1"/>
        <end position="22"/>
    </location>
</feature>
<reference evidence="9" key="2">
    <citation type="journal article" date="2014" name="ISME J.">
        <title>Microbial stratification in low pH oxic and suboxic macroscopic growths along an acid mine drainage.</title>
        <authorList>
            <person name="Mendez-Garcia C."/>
            <person name="Mesa V."/>
            <person name="Sprenger R.R."/>
            <person name="Richter M."/>
            <person name="Diez M.S."/>
            <person name="Solano J."/>
            <person name="Bargiela R."/>
            <person name="Golyshina O.V."/>
            <person name="Manteca A."/>
            <person name="Ramos J.L."/>
            <person name="Gallego J.R."/>
            <person name="Llorente I."/>
            <person name="Martins Dos Santos V.A."/>
            <person name="Jensen O.N."/>
            <person name="Pelaez A.I."/>
            <person name="Sanchez J."/>
            <person name="Ferrer M."/>
        </authorList>
    </citation>
    <scope>NUCLEOTIDE SEQUENCE</scope>
</reference>
<evidence type="ECO:0000256" key="6">
    <source>
        <dbReference type="SAM" id="MobiDB-lite"/>
    </source>
</evidence>
<feature type="transmembrane region" description="Helical" evidence="7">
    <location>
        <begin position="69"/>
        <end position="97"/>
    </location>
</feature>
<dbReference type="SUPFAM" id="SSF103473">
    <property type="entry name" value="MFS general substrate transporter"/>
    <property type="match status" value="1"/>
</dbReference>
<keyword evidence="4 7" id="KW-1133">Transmembrane helix</keyword>
<feature type="transmembrane region" description="Helical" evidence="7">
    <location>
        <begin position="169"/>
        <end position="190"/>
    </location>
</feature>
<evidence type="ECO:0000256" key="2">
    <source>
        <dbReference type="ARBA" id="ARBA00022448"/>
    </source>
</evidence>
<evidence type="ECO:0000256" key="7">
    <source>
        <dbReference type="SAM" id="Phobius"/>
    </source>
</evidence>
<dbReference type="InterPro" id="IPR005829">
    <property type="entry name" value="Sugar_transporter_CS"/>
</dbReference>
<organism evidence="9">
    <name type="scientific">mine drainage metagenome</name>
    <dbReference type="NCBI Taxonomy" id="410659"/>
    <lineage>
        <taxon>unclassified sequences</taxon>
        <taxon>metagenomes</taxon>
        <taxon>ecological metagenomes</taxon>
    </lineage>
</organism>
<gene>
    <name evidence="9" type="ORF">B1B_03860</name>
</gene>
<evidence type="ECO:0000256" key="3">
    <source>
        <dbReference type="ARBA" id="ARBA00022692"/>
    </source>
</evidence>
<dbReference type="PROSITE" id="PS00217">
    <property type="entry name" value="SUGAR_TRANSPORT_2"/>
    <property type="match status" value="1"/>
</dbReference>
<dbReference type="PANTHER" id="PTHR23511:SF34">
    <property type="entry name" value="SYNAPTIC VESICLE GLYCOPROTEIN 2"/>
    <property type="match status" value="1"/>
</dbReference>
<feature type="non-terminal residue" evidence="9">
    <location>
        <position position="247"/>
    </location>
</feature>